<dbReference type="FunFam" id="3.40.190.290:FF:000001">
    <property type="entry name" value="Transcriptional regulator, LysR family"/>
    <property type="match status" value="1"/>
</dbReference>
<keyword evidence="3" id="KW-0238">DNA-binding</keyword>
<evidence type="ECO:0000259" key="5">
    <source>
        <dbReference type="PROSITE" id="PS50931"/>
    </source>
</evidence>
<dbReference type="InterPro" id="IPR058163">
    <property type="entry name" value="LysR-type_TF_proteobact-type"/>
</dbReference>
<dbReference type="PANTHER" id="PTHR30537:SF10">
    <property type="entry name" value="TRANSCRIPTIONAL REGULATOR-RELATED"/>
    <property type="match status" value="1"/>
</dbReference>
<dbReference type="GO" id="GO:0043565">
    <property type="term" value="F:sequence-specific DNA binding"/>
    <property type="evidence" value="ECO:0007669"/>
    <property type="project" value="TreeGrafter"/>
</dbReference>
<dbReference type="PROSITE" id="PS50931">
    <property type="entry name" value="HTH_LYSR"/>
    <property type="match status" value="1"/>
</dbReference>
<comment type="caution">
    <text evidence="6">The sequence shown here is derived from an EMBL/GenBank/DDBJ whole genome shotgun (WGS) entry which is preliminary data.</text>
</comment>
<dbReference type="AlphaFoldDB" id="A0A4R3YY42"/>
<dbReference type="SUPFAM" id="SSF46785">
    <property type="entry name" value="Winged helix' DNA-binding domain"/>
    <property type="match status" value="1"/>
</dbReference>
<dbReference type="InterPro" id="IPR036390">
    <property type="entry name" value="WH_DNA-bd_sf"/>
</dbReference>
<dbReference type="Gene3D" id="1.10.10.10">
    <property type="entry name" value="Winged helix-like DNA-binding domain superfamily/Winged helix DNA-binding domain"/>
    <property type="match status" value="1"/>
</dbReference>
<dbReference type="RefSeq" id="WP_132141532.1">
    <property type="nucleotide sequence ID" value="NZ_SMCS01000001.1"/>
</dbReference>
<dbReference type="EMBL" id="SMCS01000001">
    <property type="protein sequence ID" value="TCV97472.1"/>
    <property type="molecule type" value="Genomic_DNA"/>
</dbReference>
<dbReference type="Proteomes" id="UP000295645">
    <property type="component" value="Unassembled WGS sequence"/>
</dbReference>
<sequence>MRAWDGMDAFVEVVRLGSFSAAARSLGLSTAFVSRAVSGLEQRLGTQLLHRTTRKLRLTDAGSLYYEHARHLLEGFDTAEQAIVDFQEGLRGNLRISLATTYGERYVAPLVNEFLGLHPQIGVDMDFSNRNVDLIEEGYDLAIRTGLLADSNLIARRLGERRLFVVGSPAYLAGIPAPSDPDGLDRHACLLGSSAHWIFAEHDQPMQRPVRGRYRATSGHALLDAAERGLGLAQLPDFYVEEPLRAGRLISVLDAWRYEHGAVWLVYPRSRHLAPKVRQLADFLVQRLQSPPWRGLDSEAK</sequence>
<dbReference type="Gene3D" id="3.40.190.290">
    <property type="match status" value="1"/>
</dbReference>
<name>A0A4R3YY42_9GAMM</name>
<accession>A0A4R3YY42</accession>
<dbReference type="Pfam" id="PF03466">
    <property type="entry name" value="LysR_substrate"/>
    <property type="match status" value="1"/>
</dbReference>
<dbReference type="OrthoDB" id="9810065at2"/>
<evidence type="ECO:0000256" key="1">
    <source>
        <dbReference type="ARBA" id="ARBA00009437"/>
    </source>
</evidence>
<dbReference type="GO" id="GO:0006351">
    <property type="term" value="P:DNA-templated transcription"/>
    <property type="evidence" value="ECO:0007669"/>
    <property type="project" value="TreeGrafter"/>
</dbReference>
<evidence type="ECO:0000313" key="7">
    <source>
        <dbReference type="Proteomes" id="UP000295645"/>
    </source>
</evidence>
<reference evidence="6 7" key="1">
    <citation type="submission" date="2019-03" db="EMBL/GenBank/DDBJ databases">
        <title>Above-ground endophytic microbial communities from plants in different locations in the United States.</title>
        <authorList>
            <person name="Frank C."/>
        </authorList>
    </citation>
    <scope>NUCLEOTIDE SEQUENCE [LARGE SCALE GENOMIC DNA]</scope>
    <source>
        <strain evidence="6 7">LP_13_YM</strain>
    </source>
</reference>
<evidence type="ECO:0000256" key="2">
    <source>
        <dbReference type="ARBA" id="ARBA00023015"/>
    </source>
</evidence>
<evidence type="ECO:0000313" key="6">
    <source>
        <dbReference type="EMBL" id="TCV97472.1"/>
    </source>
</evidence>
<keyword evidence="2" id="KW-0805">Transcription regulation</keyword>
<dbReference type="SUPFAM" id="SSF53850">
    <property type="entry name" value="Periplasmic binding protein-like II"/>
    <property type="match status" value="1"/>
</dbReference>
<dbReference type="InterPro" id="IPR005119">
    <property type="entry name" value="LysR_subst-bd"/>
</dbReference>
<dbReference type="FunFam" id="1.10.10.10:FF:000001">
    <property type="entry name" value="LysR family transcriptional regulator"/>
    <property type="match status" value="1"/>
</dbReference>
<protein>
    <submittedName>
        <fullName evidence="6">LysR family transcriptional regulator</fullName>
    </submittedName>
</protein>
<dbReference type="PANTHER" id="PTHR30537">
    <property type="entry name" value="HTH-TYPE TRANSCRIPTIONAL REGULATOR"/>
    <property type="match status" value="1"/>
</dbReference>
<dbReference type="InterPro" id="IPR000847">
    <property type="entry name" value="LysR_HTH_N"/>
</dbReference>
<organism evidence="6 7">
    <name type="scientific">Luteibacter rhizovicinus</name>
    <dbReference type="NCBI Taxonomy" id="242606"/>
    <lineage>
        <taxon>Bacteria</taxon>
        <taxon>Pseudomonadati</taxon>
        <taxon>Pseudomonadota</taxon>
        <taxon>Gammaproteobacteria</taxon>
        <taxon>Lysobacterales</taxon>
        <taxon>Rhodanobacteraceae</taxon>
        <taxon>Luteibacter</taxon>
    </lineage>
</organism>
<evidence type="ECO:0000256" key="3">
    <source>
        <dbReference type="ARBA" id="ARBA00023125"/>
    </source>
</evidence>
<evidence type="ECO:0000256" key="4">
    <source>
        <dbReference type="ARBA" id="ARBA00023163"/>
    </source>
</evidence>
<dbReference type="GO" id="GO:0003700">
    <property type="term" value="F:DNA-binding transcription factor activity"/>
    <property type="evidence" value="ECO:0007669"/>
    <property type="project" value="InterPro"/>
</dbReference>
<feature type="domain" description="HTH lysR-type" evidence="5">
    <location>
        <begin position="1"/>
        <end position="59"/>
    </location>
</feature>
<keyword evidence="7" id="KW-1185">Reference proteome</keyword>
<comment type="similarity">
    <text evidence="1">Belongs to the LysR transcriptional regulatory family.</text>
</comment>
<proteinExistence type="inferred from homology"/>
<dbReference type="Pfam" id="PF00126">
    <property type="entry name" value="HTH_1"/>
    <property type="match status" value="1"/>
</dbReference>
<keyword evidence="4" id="KW-0804">Transcription</keyword>
<gene>
    <name evidence="6" type="ORF">EC912_101484</name>
</gene>
<dbReference type="InterPro" id="IPR036388">
    <property type="entry name" value="WH-like_DNA-bd_sf"/>
</dbReference>